<evidence type="ECO:0000256" key="1">
    <source>
        <dbReference type="SAM" id="MobiDB-lite"/>
    </source>
</evidence>
<evidence type="ECO:0000256" key="2">
    <source>
        <dbReference type="SAM" id="Phobius"/>
    </source>
</evidence>
<feature type="region of interest" description="Disordered" evidence="1">
    <location>
        <begin position="1"/>
        <end position="31"/>
    </location>
</feature>
<organism evidence="3 4">
    <name type="scientific">Polarella glacialis</name>
    <name type="common">Dinoflagellate</name>
    <dbReference type="NCBI Taxonomy" id="89957"/>
    <lineage>
        <taxon>Eukaryota</taxon>
        <taxon>Sar</taxon>
        <taxon>Alveolata</taxon>
        <taxon>Dinophyceae</taxon>
        <taxon>Suessiales</taxon>
        <taxon>Suessiaceae</taxon>
        <taxon>Polarella</taxon>
    </lineage>
</organism>
<dbReference type="Proteomes" id="UP000654075">
    <property type="component" value="Unassembled WGS sequence"/>
</dbReference>
<reference evidence="3" key="1">
    <citation type="submission" date="2021-02" db="EMBL/GenBank/DDBJ databases">
        <authorList>
            <person name="Dougan E. K."/>
            <person name="Rhodes N."/>
            <person name="Thang M."/>
            <person name="Chan C."/>
        </authorList>
    </citation>
    <scope>NUCLEOTIDE SEQUENCE</scope>
</reference>
<keyword evidence="2" id="KW-0472">Membrane</keyword>
<comment type="caution">
    <text evidence="3">The sequence shown here is derived from an EMBL/GenBank/DDBJ whole genome shotgun (WGS) entry which is preliminary data.</text>
</comment>
<gene>
    <name evidence="3" type="ORF">PGLA1383_LOCUS50918</name>
</gene>
<dbReference type="EMBL" id="CAJNNV010031268">
    <property type="protein sequence ID" value="CAE8635323.1"/>
    <property type="molecule type" value="Genomic_DNA"/>
</dbReference>
<feature type="transmembrane region" description="Helical" evidence="2">
    <location>
        <begin position="191"/>
        <end position="211"/>
    </location>
</feature>
<dbReference type="AlphaFoldDB" id="A0A813HCC1"/>
<sequence length="244" mass="27801">MRPLSTSGHVPHSRMTLETGGMPDREGTAELTNDPRFFTENVIDKRLAAFEAVAIVTEIMAAEAVKQCFELSKEFAFTGNLFVIAIMQLTGFIMMVLVMFMDLVACSVLSLQLFFTIRLMTAGPTGFDKAARFYTDRRMWIWRERAIFCVKWSIVGFMMSSGFMLCVKFYLDGAPEVEMESMHMKNEEYQGHKILAVLVLVLFTVLSAALAHLMMQHQRVFDESYSSVEMLYPGEMHAHLMTRP</sequence>
<feature type="transmembrane region" description="Helical" evidence="2">
    <location>
        <begin position="107"/>
        <end position="127"/>
    </location>
</feature>
<feature type="transmembrane region" description="Helical" evidence="2">
    <location>
        <begin position="81"/>
        <end position="101"/>
    </location>
</feature>
<protein>
    <submittedName>
        <fullName evidence="3">Uncharacterized protein</fullName>
    </submittedName>
</protein>
<evidence type="ECO:0000313" key="4">
    <source>
        <dbReference type="Proteomes" id="UP000654075"/>
    </source>
</evidence>
<keyword evidence="2" id="KW-1133">Transmembrane helix</keyword>
<feature type="transmembrane region" description="Helical" evidence="2">
    <location>
        <begin position="148"/>
        <end position="171"/>
    </location>
</feature>
<accession>A0A813HCC1</accession>
<keyword evidence="4" id="KW-1185">Reference proteome</keyword>
<keyword evidence="2" id="KW-0812">Transmembrane</keyword>
<name>A0A813HCC1_POLGL</name>
<proteinExistence type="predicted"/>
<evidence type="ECO:0000313" key="3">
    <source>
        <dbReference type="EMBL" id="CAE8635323.1"/>
    </source>
</evidence>